<dbReference type="EMBL" id="EQ973862">
    <property type="protein sequence ID" value="EEF41732.1"/>
    <property type="molecule type" value="Genomic_DNA"/>
</dbReference>
<sequence length="263" mass="30011">MAGKVEIPVLLVAIGAKVQASIPLRLDRDPNSPLMHYNAKRRPTSNFASVSESLVHIPTHVKEQVEVTDFHHFLGTLPGFNPRYNLTTPTVLLERWSNTSHTFLLPFRKITDIPLDFVALMGIQFGGVSLLGSSPFIKDEKKLRYGDLKTYWQPQRKTVMMLFTNKEVDHSMLALQLHGSRFPRQFEVRVDPRREVASWSPPMIEATMIRDWTTSPVGCPISTPLPRGVMGLGKPTREELEEAWVYRSRMRGVRPRQSHMQSI</sequence>
<accession>B9S3R7</accession>
<dbReference type="InParanoid" id="B9S3R7"/>
<dbReference type="AlphaFoldDB" id="B9S3R7"/>
<name>B9S3R7_RICCO</name>
<evidence type="ECO:0000313" key="1">
    <source>
        <dbReference type="EMBL" id="EEF41732.1"/>
    </source>
</evidence>
<proteinExistence type="predicted"/>
<dbReference type="Proteomes" id="UP000008311">
    <property type="component" value="Unassembled WGS sequence"/>
</dbReference>
<organism evidence="1 2">
    <name type="scientific">Ricinus communis</name>
    <name type="common">Castor bean</name>
    <dbReference type="NCBI Taxonomy" id="3988"/>
    <lineage>
        <taxon>Eukaryota</taxon>
        <taxon>Viridiplantae</taxon>
        <taxon>Streptophyta</taxon>
        <taxon>Embryophyta</taxon>
        <taxon>Tracheophyta</taxon>
        <taxon>Spermatophyta</taxon>
        <taxon>Magnoliopsida</taxon>
        <taxon>eudicotyledons</taxon>
        <taxon>Gunneridae</taxon>
        <taxon>Pentapetalae</taxon>
        <taxon>rosids</taxon>
        <taxon>fabids</taxon>
        <taxon>Malpighiales</taxon>
        <taxon>Euphorbiaceae</taxon>
        <taxon>Acalyphoideae</taxon>
        <taxon>Acalypheae</taxon>
        <taxon>Ricinus</taxon>
    </lineage>
</organism>
<reference evidence="2" key="1">
    <citation type="journal article" date="2010" name="Nat. Biotechnol.">
        <title>Draft genome sequence of the oilseed species Ricinus communis.</title>
        <authorList>
            <person name="Chan A.P."/>
            <person name="Crabtree J."/>
            <person name="Zhao Q."/>
            <person name="Lorenzi H."/>
            <person name="Orvis J."/>
            <person name="Puiu D."/>
            <person name="Melake-Berhan A."/>
            <person name="Jones K.M."/>
            <person name="Redman J."/>
            <person name="Chen G."/>
            <person name="Cahoon E.B."/>
            <person name="Gedil M."/>
            <person name="Stanke M."/>
            <person name="Haas B.J."/>
            <person name="Wortman J.R."/>
            <person name="Fraser-Liggett C.M."/>
            <person name="Ravel J."/>
            <person name="Rabinowicz P.D."/>
        </authorList>
    </citation>
    <scope>NUCLEOTIDE SEQUENCE [LARGE SCALE GENOMIC DNA]</scope>
    <source>
        <strain evidence="2">cv. Hale</strain>
    </source>
</reference>
<gene>
    <name evidence="1" type="ORF">RCOM_0827030</name>
</gene>
<keyword evidence="2" id="KW-1185">Reference proteome</keyword>
<evidence type="ECO:0000313" key="2">
    <source>
        <dbReference type="Proteomes" id="UP000008311"/>
    </source>
</evidence>
<protein>
    <submittedName>
        <fullName evidence="1">Uncharacterized protein</fullName>
    </submittedName>
</protein>